<dbReference type="InterPro" id="IPR023271">
    <property type="entry name" value="Aquaporin-like"/>
</dbReference>
<organism evidence="7 8">
    <name type="scientific">Undibacterium curvum</name>
    <dbReference type="NCBI Taxonomy" id="2762294"/>
    <lineage>
        <taxon>Bacteria</taxon>
        <taxon>Pseudomonadati</taxon>
        <taxon>Pseudomonadota</taxon>
        <taxon>Betaproteobacteria</taxon>
        <taxon>Burkholderiales</taxon>
        <taxon>Oxalobacteraceae</taxon>
        <taxon>Undibacterium</taxon>
    </lineage>
</organism>
<dbReference type="PIRSF" id="PIRSF015380">
    <property type="entry name" value="Site-sp_rcmb"/>
    <property type="match status" value="1"/>
</dbReference>
<feature type="transmembrane region" description="Helical" evidence="6">
    <location>
        <begin position="373"/>
        <end position="395"/>
    </location>
</feature>
<feature type="transmembrane region" description="Helical" evidence="6">
    <location>
        <begin position="598"/>
        <end position="626"/>
    </location>
</feature>
<evidence type="ECO:0000313" key="7">
    <source>
        <dbReference type="EMBL" id="MBC3930820.1"/>
    </source>
</evidence>
<dbReference type="Proteomes" id="UP000654304">
    <property type="component" value="Unassembled WGS sequence"/>
</dbReference>
<dbReference type="EMBL" id="JACOGD010000002">
    <property type="protein sequence ID" value="MBC3930820.1"/>
    <property type="molecule type" value="Genomic_DNA"/>
</dbReference>
<feature type="transmembrane region" description="Helical" evidence="6">
    <location>
        <begin position="544"/>
        <end position="564"/>
    </location>
</feature>
<dbReference type="Pfam" id="PF10136">
    <property type="entry name" value="SpecificRecomb"/>
    <property type="match status" value="1"/>
</dbReference>
<feature type="transmembrane region" description="Helical" evidence="6">
    <location>
        <begin position="348"/>
        <end position="367"/>
    </location>
</feature>
<accession>A0ABR7A1P1</accession>
<keyword evidence="8" id="KW-1185">Reference proteome</keyword>
<dbReference type="Gene3D" id="1.20.1080.10">
    <property type="entry name" value="Glycerol uptake facilitator protein"/>
    <property type="match status" value="1"/>
</dbReference>
<sequence length="734" mass="81494">MSFDIILTEIEQALQQDVQCKELLHARALIAALRPERIADVQRATDNVRALCFVLRQHRSWRLALRQYLINLIGKRKLVHLLTDTGITLNNGFWGAAATRIVNRMLPPLINDDYVKDIFGQIFHHPKDYLWVNGVANSVWHDLILSTGLRARTPRATHAALTNEVLNAVQVLSYRITTIGLEAELVRNYPAIEKFESPFLRQNDEINDYVLAYRGWLMDRSQAREDCRQMEVLLTQCEDIVLRIRKTAAVTGVSISLTRLLLRLTQSMDRLRTLLAILDSQDATQTIDISIPLFKELVCADNKQHSLRELMQSNTELLSLQVTERAGKSGEHYVTNTRAEWLGMLHSALGAGFIVGFMALIKILFGAMSMAPFGYALLYSLNYSSGFMLVHVLHYTIATKQPAMTAALIARAIDEGKQKLDELVELIVKVVRSQLIAIVGNIGLAMPTAYIIAWLWYGVSGNHLVSPEKAQHLLHDLDPLHSLALPHAAIAGVCLFLSGLISGYYDNKASYAHIPARLRQLGWLRAVLGEARLQRVTEYIGNNLGALAGNFFFGIMLGSIGQFGQFFGLPVDIRHITFSSANFAFALVGLEHQMDWHLILYTLLSILLIGLVNLGVSFSLALLVALRSRRVSFGKGSHLLGLLWRRFRTGARDFFLPEKAPQPAAETGQPAADECDALTSAPATGDEHRTEPSFNALPEAGKQAADQASTGEEQPANKGDTAESTTPARQQSLL</sequence>
<keyword evidence="2 6" id="KW-0812">Transmembrane</keyword>
<comment type="subcellular location">
    <subcellularLocation>
        <location evidence="1">Membrane</location>
        <topology evidence="1">Multi-pass membrane protein</topology>
    </subcellularLocation>
</comment>
<evidence type="ECO:0000256" key="4">
    <source>
        <dbReference type="ARBA" id="ARBA00023136"/>
    </source>
</evidence>
<keyword evidence="3 6" id="KW-1133">Transmembrane helix</keyword>
<name>A0ABR7A1P1_9BURK</name>
<feature type="transmembrane region" description="Helical" evidence="6">
    <location>
        <begin position="435"/>
        <end position="457"/>
    </location>
</feature>
<evidence type="ECO:0000256" key="3">
    <source>
        <dbReference type="ARBA" id="ARBA00022989"/>
    </source>
</evidence>
<feature type="region of interest" description="Disordered" evidence="5">
    <location>
        <begin position="660"/>
        <end position="734"/>
    </location>
</feature>
<evidence type="ECO:0000256" key="2">
    <source>
        <dbReference type="ARBA" id="ARBA00022692"/>
    </source>
</evidence>
<evidence type="ECO:0000256" key="5">
    <source>
        <dbReference type="SAM" id="MobiDB-lite"/>
    </source>
</evidence>
<protein>
    <submittedName>
        <fullName evidence="7">Site-specific recombinase</fullName>
    </submittedName>
</protein>
<gene>
    <name evidence="7" type="ORF">H8K43_03985</name>
</gene>
<reference evidence="7 8" key="1">
    <citation type="submission" date="2020-08" db="EMBL/GenBank/DDBJ databases">
        <title>Novel species isolated from subtropical streams in China.</title>
        <authorList>
            <person name="Lu H."/>
        </authorList>
    </citation>
    <scope>NUCLEOTIDE SEQUENCE [LARGE SCALE GENOMIC DNA]</scope>
    <source>
        <strain evidence="7 8">CY22W</strain>
    </source>
</reference>
<dbReference type="InterPro" id="IPR011385">
    <property type="entry name" value="Site-sp_rcmbase"/>
</dbReference>
<feature type="transmembrane region" description="Helical" evidence="6">
    <location>
        <begin position="484"/>
        <end position="505"/>
    </location>
</feature>
<evidence type="ECO:0000313" key="8">
    <source>
        <dbReference type="Proteomes" id="UP000654304"/>
    </source>
</evidence>
<comment type="caution">
    <text evidence="7">The sequence shown here is derived from an EMBL/GenBank/DDBJ whole genome shotgun (WGS) entry which is preliminary data.</text>
</comment>
<dbReference type="RefSeq" id="WP_186902668.1">
    <property type="nucleotide sequence ID" value="NZ_JACOGD010000002.1"/>
</dbReference>
<proteinExistence type="predicted"/>
<keyword evidence="4 6" id="KW-0472">Membrane</keyword>
<evidence type="ECO:0000256" key="1">
    <source>
        <dbReference type="ARBA" id="ARBA00004141"/>
    </source>
</evidence>
<evidence type="ECO:0000256" key="6">
    <source>
        <dbReference type="SAM" id="Phobius"/>
    </source>
</evidence>
<feature type="compositionally biased region" description="Polar residues" evidence="5">
    <location>
        <begin position="722"/>
        <end position="734"/>
    </location>
</feature>